<sequence>MASLGRGYALWDPQPVQRQNDREASDPPVCIGDVGFIKDGKWQHLFNIHRAADEQQGIPKLPDDFKPVPLGRGDPQIVERGPQLLSSSTSSSTKVGIDGEGPLFNAQGPSFQISFNSTASLAYFGHSECYTTARTRFYTSYAVQHHAQWAQLVDTLNEEGYDLDLKQLVLVYECTRVPVWITNVVLGKERSANLGATVNATYVGTSVSLSVSFTKSTGDVDYSFGPFSRLRDVRAPTGPGSKEDADRQDDAPRPQPYRLANLEDIQSPADQCIFVKGVRIGEVSFMDKLRYWKRRNVLAETGPGGSNADTGGHPEASNASGSGEPGACDPAGSGGRGYVSHSSAPFEADDEGLDMDIDDKQTQSSSDDLPGISAASGVGTLRMLCDPSLSHE</sequence>
<comment type="caution">
    <text evidence="1">The sequence shown here is derived from an EMBL/GenBank/DDBJ whole genome shotgun (WGS) entry which is preliminary data.</text>
</comment>
<name>A0ACB8QLV5_9AGAM</name>
<reference evidence="1" key="1">
    <citation type="submission" date="2021-02" db="EMBL/GenBank/DDBJ databases">
        <authorList>
            <consortium name="DOE Joint Genome Institute"/>
            <person name="Ahrendt S."/>
            <person name="Looney B.P."/>
            <person name="Miyauchi S."/>
            <person name="Morin E."/>
            <person name="Drula E."/>
            <person name="Courty P.E."/>
            <person name="Chicoki N."/>
            <person name="Fauchery L."/>
            <person name="Kohler A."/>
            <person name="Kuo A."/>
            <person name="Labutti K."/>
            <person name="Pangilinan J."/>
            <person name="Lipzen A."/>
            <person name="Riley R."/>
            <person name="Andreopoulos W."/>
            <person name="He G."/>
            <person name="Johnson J."/>
            <person name="Barry K.W."/>
            <person name="Grigoriev I.V."/>
            <person name="Nagy L."/>
            <person name="Hibbett D."/>
            <person name="Henrissat B."/>
            <person name="Matheny P.B."/>
            <person name="Labbe J."/>
            <person name="Martin F."/>
        </authorList>
    </citation>
    <scope>NUCLEOTIDE SEQUENCE</scope>
    <source>
        <strain evidence="1">EC-137</strain>
    </source>
</reference>
<protein>
    <submittedName>
        <fullName evidence="1">Uncharacterized protein</fullName>
    </submittedName>
</protein>
<keyword evidence="2" id="KW-1185">Reference proteome</keyword>
<evidence type="ECO:0000313" key="1">
    <source>
        <dbReference type="EMBL" id="KAI0032627.1"/>
    </source>
</evidence>
<evidence type="ECO:0000313" key="2">
    <source>
        <dbReference type="Proteomes" id="UP000814128"/>
    </source>
</evidence>
<gene>
    <name evidence="1" type="ORF">K488DRAFT_70476</name>
</gene>
<dbReference type="Proteomes" id="UP000814128">
    <property type="component" value="Unassembled WGS sequence"/>
</dbReference>
<organism evidence="1 2">
    <name type="scientific">Vararia minispora EC-137</name>
    <dbReference type="NCBI Taxonomy" id="1314806"/>
    <lineage>
        <taxon>Eukaryota</taxon>
        <taxon>Fungi</taxon>
        <taxon>Dikarya</taxon>
        <taxon>Basidiomycota</taxon>
        <taxon>Agaricomycotina</taxon>
        <taxon>Agaricomycetes</taxon>
        <taxon>Russulales</taxon>
        <taxon>Lachnocladiaceae</taxon>
        <taxon>Vararia</taxon>
    </lineage>
</organism>
<proteinExistence type="predicted"/>
<accession>A0ACB8QLV5</accession>
<reference evidence="1" key="2">
    <citation type="journal article" date="2022" name="New Phytol.">
        <title>Evolutionary transition to the ectomycorrhizal habit in the genomes of a hyperdiverse lineage of mushroom-forming fungi.</title>
        <authorList>
            <person name="Looney B."/>
            <person name="Miyauchi S."/>
            <person name="Morin E."/>
            <person name="Drula E."/>
            <person name="Courty P.E."/>
            <person name="Kohler A."/>
            <person name="Kuo A."/>
            <person name="LaButti K."/>
            <person name="Pangilinan J."/>
            <person name="Lipzen A."/>
            <person name="Riley R."/>
            <person name="Andreopoulos W."/>
            <person name="He G."/>
            <person name="Johnson J."/>
            <person name="Nolan M."/>
            <person name="Tritt A."/>
            <person name="Barry K.W."/>
            <person name="Grigoriev I.V."/>
            <person name="Nagy L.G."/>
            <person name="Hibbett D."/>
            <person name="Henrissat B."/>
            <person name="Matheny P.B."/>
            <person name="Labbe J."/>
            <person name="Martin F.M."/>
        </authorList>
    </citation>
    <scope>NUCLEOTIDE SEQUENCE</scope>
    <source>
        <strain evidence="1">EC-137</strain>
    </source>
</reference>
<dbReference type="EMBL" id="MU273540">
    <property type="protein sequence ID" value="KAI0032627.1"/>
    <property type="molecule type" value="Genomic_DNA"/>
</dbReference>